<accession>A0A1V9GCW0</accession>
<protein>
    <recommendedName>
        <fullName evidence="2">Signal transduction histidine kinase internal region domain-containing protein</fullName>
    </recommendedName>
</protein>
<dbReference type="InterPro" id="IPR010559">
    <property type="entry name" value="Sig_transdc_His_kin_internal"/>
</dbReference>
<gene>
    <name evidence="3" type="ORF">A4R26_01550</name>
</gene>
<dbReference type="InterPro" id="IPR036890">
    <property type="entry name" value="HATPase_C_sf"/>
</dbReference>
<dbReference type="InterPro" id="IPR050640">
    <property type="entry name" value="Bact_2-comp_sensor_kinase"/>
</dbReference>
<dbReference type="PANTHER" id="PTHR34220">
    <property type="entry name" value="SENSOR HISTIDINE KINASE YPDA"/>
    <property type="match status" value="1"/>
</dbReference>
<dbReference type="GO" id="GO:0000155">
    <property type="term" value="F:phosphorelay sensor kinase activity"/>
    <property type="evidence" value="ECO:0007669"/>
    <property type="project" value="InterPro"/>
</dbReference>
<dbReference type="STRING" id="550983.A4R26_01550"/>
<evidence type="ECO:0000313" key="3">
    <source>
        <dbReference type="EMBL" id="OQP68515.1"/>
    </source>
</evidence>
<evidence type="ECO:0000256" key="1">
    <source>
        <dbReference type="SAM" id="Phobius"/>
    </source>
</evidence>
<organism evidence="3 4">
    <name type="scientific">Niastella populi</name>
    <dbReference type="NCBI Taxonomy" id="550983"/>
    <lineage>
        <taxon>Bacteria</taxon>
        <taxon>Pseudomonadati</taxon>
        <taxon>Bacteroidota</taxon>
        <taxon>Chitinophagia</taxon>
        <taxon>Chitinophagales</taxon>
        <taxon>Chitinophagaceae</taxon>
        <taxon>Niastella</taxon>
    </lineage>
</organism>
<dbReference type="RefSeq" id="WP_081159030.1">
    <property type="nucleotide sequence ID" value="NZ_LWBP01000001.1"/>
</dbReference>
<comment type="caution">
    <text evidence="3">The sequence shown here is derived from an EMBL/GenBank/DDBJ whole genome shotgun (WGS) entry which is preliminary data.</text>
</comment>
<dbReference type="Pfam" id="PF06580">
    <property type="entry name" value="His_kinase"/>
    <property type="match status" value="1"/>
</dbReference>
<keyword evidence="1" id="KW-0812">Transmembrane</keyword>
<name>A0A1V9GCW0_9BACT</name>
<feature type="transmembrane region" description="Helical" evidence="1">
    <location>
        <begin position="109"/>
        <end position="131"/>
    </location>
</feature>
<keyword evidence="1" id="KW-0472">Membrane</keyword>
<keyword evidence="1" id="KW-1133">Transmembrane helix</keyword>
<feature type="transmembrane region" description="Helical" evidence="1">
    <location>
        <begin position="79"/>
        <end position="97"/>
    </location>
</feature>
<dbReference type="OrthoDB" id="9792992at2"/>
<reference evidence="4" key="1">
    <citation type="submission" date="2016-04" db="EMBL/GenBank/DDBJ databases">
        <authorList>
            <person name="Chen L."/>
            <person name="Zhuang W."/>
            <person name="Wang G."/>
        </authorList>
    </citation>
    <scope>NUCLEOTIDE SEQUENCE [LARGE SCALE GENOMIC DNA]</scope>
    <source>
        <strain evidence="4">208</strain>
    </source>
</reference>
<dbReference type="Gene3D" id="3.30.565.10">
    <property type="entry name" value="Histidine kinase-like ATPase, C-terminal domain"/>
    <property type="match status" value="1"/>
</dbReference>
<dbReference type="GO" id="GO:0016020">
    <property type="term" value="C:membrane"/>
    <property type="evidence" value="ECO:0007669"/>
    <property type="project" value="InterPro"/>
</dbReference>
<feature type="transmembrane region" description="Helical" evidence="1">
    <location>
        <begin position="37"/>
        <end position="59"/>
    </location>
</feature>
<dbReference type="Proteomes" id="UP000192276">
    <property type="component" value="Unassembled WGS sequence"/>
</dbReference>
<dbReference type="EMBL" id="LWBP01000001">
    <property type="protein sequence ID" value="OQP68515.1"/>
    <property type="molecule type" value="Genomic_DNA"/>
</dbReference>
<dbReference type="PANTHER" id="PTHR34220:SF7">
    <property type="entry name" value="SENSOR HISTIDINE KINASE YPDA"/>
    <property type="match status" value="1"/>
</dbReference>
<dbReference type="SUPFAM" id="SSF55874">
    <property type="entry name" value="ATPase domain of HSP90 chaperone/DNA topoisomerase II/histidine kinase"/>
    <property type="match status" value="1"/>
</dbReference>
<feature type="domain" description="Signal transduction histidine kinase internal region" evidence="2">
    <location>
        <begin position="158"/>
        <end position="236"/>
    </location>
</feature>
<proteinExistence type="predicted"/>
<evidence type="ECO:0000259" key="2">
    <source>
        <dbReference type="Pfam" id="PF06580"/>
    </source>
</evidence>
<evidence type="ECO:0000313" key="4">
    <source>
        <dbReference type="Proteomes" id="UP000192276"/>
    </source>
</evidence>
<keyword evidence="4" id="KW-1185">Reference proteome</keyword>
<dbReference type="AlphaFoldDB" id="A0A1V9GCW0"/>
<feature type="transmembrane region" description="Helical" evidence="1">
    <location>
        <begin position="7"/>
        <end position="25"/>
    </location>
</feature>
<sequence>MKRFWKYVFPGLFGLVIYTTVRVINDTVSHFRFWERAWEFTAIEVVFVIGTGYITMYAFDRLFRHFDKKLQHQINFKTVLQELIWVVIITEVINNAIVTPMAALTDDGLSWGDFATINIIPLLYCLVYYAVARSHKLLQAYINNKLLLEKITNDHLQTELKFLKAQYHPHFLFNALNTVYFQMDDNVAEAKKSIEKFSELLRYQLYDQQQTVPISSELHYLQNFIDLQQIRSSDKLQLKVYFDSSFNGEQVYPLLFLPLVENAFKYVGGDYQINIEARKEKDNICFTVENATPAVTEWIKETGSVPRNGIGLENLKRRLELLYPAKHTFTVIKKEKSFFAEIQLQLP</sequence>